<feature type="domain" description="Heterokaryon incompatibility" evidence="2">
    <location>
        <begin position="207"/>
        <end position="374"/>
    </location>
</feature>
<gene>
    <name evidence="3" type="ORF">NKR23_g5475</name>
</gene>
<sequence>MADDDDSARRSPGATFDLHDYSTQVPKPPPLYPSYQGDYPNYPYPPNPYSASPWAWHSSTPSYQSGSITPPTLSSWPSLSGISSFYEAGGFSGSKTPPLDNFDASSNNATGYWGSALPTESSRLPFSYSNHVGDAAAARPQMYPSAWGPVAAQVTNGRPVEPVRYSHTRLEPDKIRLLKLHPALAFSEPIHAQLIPVPIQETVTVEYEALSYAWGTSLDKHTIFLSDGRFPLTDTSQTDTEDPPPLRSDYQPFEIRSSLYGALKRLRSATRDILLWVDALCIDQKHDGEKASQLPKMPQIYSNAWSVVIWLGEEPQNSETERLAMDFIPRMLNLTLLDALLENEGEDGQILRSWIAFADLLKRPWFRRRWVIQEIAYAKRVAIRCGEKVLSWLDFADAIEILMRRLDKVAGLYNRSTLYAHDADALDHVYSGRALALVNAINTVFRKTRTGEVLDRLWSLEFLVTEYTSFEATNPRDIIYAFLSLANDGPLASETIPGAEKGPGTTLLPQYERDPIDVYIDFVKYCVETSKSLDIICRYWVSYSDHRKSLPSWVGMVRNSAFGSPSHSNGRINGDSLVGKSKQRIYNASRGLLAEAHFEKPADLRARTAAYNQLSSALGATSGSSSVPLNPSQNMSITSILSPISGENRLDGRNGGEIDTTEYPKTQIRAAALPGPSRPNWHEERASLKRRSMEIEEQVPLDDPTAERRKRNRLAREKYMKRREQRLRNFECCLFAKGIVLGRISKVSPRVIDGIIPGDCLSILGWEKEMDFNSFPDQLWRTLVADRDADGRNAPMWYKRACAYAMLRASPEGDLNTAKIVASKSQPESIVEYCKRVQSIVWNRTIFSCGDAEDDESVDIRSSPGTERLVGLGSRYVSVGDIVCILFGCSVPVILKERDGKFKLMGEAYVYGKMDGEAFAGMDLSVIQSQATEFEIR</sequence>
<dbReference type="InterPro" id="IPR052895">
    <property type="entry name" value="HetReg/Transcr_Mod"/>
</dbReference>
<comment type="caution">
    <text evidence="3">The sequence shown here is derived from an EMBL/GenBank/DDBJ whole genome shotgun (WGS) entry which is preliminary data.</text>
</comment>
<evidence type="ECO:0000259" key="2">
    <source>
        <dbReference type="Pfam" id="PF06985"/>
    </source>
</evidence>
<name>A0AA38RSR8_9PEZI</name>
<protein>
    <submittedName>
        <fullName evidence="3">HET-domain-containing protein</fullName>
    </submittedName>
</protein>
<dbReference type="Proteomes" id="UP001174694">
    <property type="component" value="Unassembled WGS sequence"/>
</dbReference>
<keyword evidence="4" id="KW-1185">Reference proteome</keyword>
<dbReference type="PANTHER" id="PTHR24148">
    <property type="entry name" value="ANKYRIN REPEAT DOMAIN-CONTAINING PROTEIN 39 HOMOLOG-RELATED"/>
    <property type="match status" value="1"/>
</dbReference>
<accession>A0AA38RSR8</accession>
<proteinExistence type="predicted"/>
<evidence type="ECO:0000313" key="4">
    <source>
        <dbReference type="Proteomes" id="UP001174694"/>
    </source>
</evidence>
<dbReference type="AlphaFoldDB" id="A0AA38RSR8"/>
<feature type="region of interest" description="Disordered" evidence="1">
    <location>
        <begin position="1"/>
        <end position="36"/>
    </location>
</feature>
<evidence type="ECO:0000256" key="1">
    <source>
        <dbReference type="SAM" id="MobiDB-lite"/>
    </source>
</evidence>
<organism evidence="3 4">
    <name type="scientific">Pleurostoma richardsiae</name>
    <dbReference type="NCBI Taxonomy" id="41990"/>
    <lineage>
        <taxon>Eukaryota</taxon>
        <taxon>Fungi</taxon>
        <taxon>Dikarya</taxon>
        <taxon>Ascomycota</taxon>
        <taxon>Pezizomycotina</taxon>
        <taxon>Sordariomycetes</taxon>
        <taxon>Sordariomycetidae</taxon>
        <taxon>Calosphaeriales</taxon>
        <taxon>Pleurostomataceae</taxon>
        <taxon>Pleurostoma</taxon>
    </lineage>
</organism>
<reference evidence="3" key="1">
    <citation type="submission" date="2022-07" db="EMBL/GenBank/DDBJ databases">
        <title>Fungi with potential for degradation of polypropylene.</title>
        <authorList>
            <person name="Gostincar C."/>
        </authorList>
    </citation>
    <scope>NUCLEOTIDE SEQUENCE</scope>
    <source>
        <strain evidence="3">EXF-13308</strain>
    </source>
</reference>
<dbReference type="Pfam" id="PF06985">
    <property type="entry name" value="HET"/>
    <property type="match status" value="1"/>
</dbReference>
<dbReference type="InterPro" id="IPR010730">
    <property type="entry name" value="HET"/>
</dbReference>
<dbReference type="EMBL" id="JANBVO010000014">
    <property type="protein sequence ID" value="KAJ9145309.1"/>
    <property type="molecule type" value="Genomic_DNA"/>
</dbReference>
<evidence type="ECO:0000313" key="3">
    <source>
        <dbReference type="EMBL" id="KAJ9145309.1"/>
    </source>
</evidence>
<dbReference type="PANTHER" id="PTHR24148:SF64">
    <property type="entry name" value="HETEROKARYON INCOMPATIBILITY DOMAIN-CONTAINING PROTEIN"/>
    <property type="match status" value="1"/>
</dbReference>